<dbReference type="InterPro" id="IPR036206">
    <property type="entry name" value="ThiamineP_synth_sf"/>
</dbReference>
<dbReference type="InterPro" id="IPR013785">
    <property type="entry name" value="Aldolase_TIM"/>
</dbReference>
<feature type="binding site" evidence="9">
    <location>
        <position position="110"/>
    </location>
    <ligand>
        <name>4-amino-2-methyl-5-(diphosphooxymethyl)pyrimidine</name>
        <dbReference type="ChEBI" id="CHEBI:57841"/>
    </ligand>
</feature>
<dbReference type="GO" id="GO:0004789">
    <property type="term" value="F:thiamine-phosphate diphosphorylase activity"/>
    <property type="evidence" value="ECO:0007669"/>
    <property type="project" value="UniProtKB-UniRule"/>
</dbReference>
<sequence>MNIRHMLKLYVIPDRQIGAPRTLLEQTEEVLKGGATVIQLRDKQSGGRELLETALAMKRLCYDYNVPLIINDRLDVALAAQADGVHLGQKDLPLEAVRPFLPRGFIVGVSAHTVDQARIALKSGASYIGIGAAFPTGSKEDAHVVGLSRIREIMEAVPIPAVAIGGINEENVAEAMKTGVNGVAVISAIVGAPHIKKAARHFLSLIS</sequence>
<evidence type="ECO:0000256" key="4">
    <source>
        <dbReference type="ARBA" id="ARBA00022842"/>
    </source>
</evidence>
<name>D5ECX0_AMICL</name>
<reference evidence="13 14" key="1">
    <citation type="journal article" date="2010" name="Stand. Genomic Sci.">
        <title>Complete genome sequence of Aminobacterium colombiense type strain (ALA-1).</title>
        <authorList>
            <person name="Chertkov O."/>
            <person name="Sikorski J."/>
            <person name="Brambilla E."/>
            <person name="Lapidus A."/>
            <person name="Copeland A."/>
            <person name="Glavina Del Rio T."/>
            <person name="Nolan M."/>
            <person name="Lucas S."/>
            <person name="Tice H."/>
            <person name="Cheng J.F."/>
            <person name="Han C."/>
            <person name="Detter J.C."/>
            <person name="Bruce D."/>
            <person name="Tapia R."/>
            <person name="Goodwin L."/>
            <person name="Pitluck S."/>
            <person name="Liolios K."/>
            <person name="Ivanova N."/>
            <person name="Mavromatis K."/>
            <person name="Ovchinnikova G."/>
            <person name="Pati A."/>
            <person name="Chen A."/>
            <person name="Palaniappan K."/>
            <person name="Land M."/>
            <person name="Hauser L."/>
            <person name="Chang Y.J."/>
            <person name="Jeffries C.D."/>
            <person name="Spring S."/>
            <person name="Rohde M."/>
            <person name="Goker M."/>
            <person name="Bristow J."/>
            <person name="Eisen J.A."/>
            <person name="Markowitz V."/>
            <person name="Hugenholtz P."/>
            <person name="Kyrpides N.C."/>
            <person name="Klenk H.P."/>
        </authorList>
    </citation>
    <scope>NUCLEOTIDE SEQUENCE [LARGE SCALE GENOMIC DNA]</scope>
    <source>
        <strain evidence="14">DSM 12261 / ALA-1</strain>
    </source>
</reference>
<evidence type="ECO:0000256" key="8">
    <source>
        <dbReference type="ARBA" id="ARBA00047883"/>
    </source>
</evidence>
<dbReference type="EC" id="2.5.1.3" evidence="9"/>
<comment type="catalytic activity">
    <reaction evidence="6 9 10">
        <text>4-methyl-5-(2-phosphooxyethyl)-thiazole + 4-amino-2-methyl-5-(diphosphooxymethyl)pyrimidine + H(+) = thiamine phosphate + diphosphate</text>
        <dbReference type="Rhea" id="RHEA:22328"/>
        <dbReference type="ChEBI" id="CHEBI:15378"/>
        <dbReference type="ChEBI" id="CHEBI:33019"/>
        <dbReference type="ChEBI" id="CHEBI:37575"/>
        <dbReference type="ChEBI" id="CHEBI:57841"/>
        <dbReference type="ChEBI" id="CHEBI:58296"/>
        <dbReference type="EC" id="2.5.1.3"/>
    </reaction>
</comment>
<feature type="binding site" evidence="9">
    <location>
        <begin position="39"/>
        <end position="43"/>
    </location>
    <ligand>
        <name>4-amino-2-methyl-5-(diphosphooxymethyl)pyrimidine</name>
        <dbReference type="ChEBI" id="CHEBI:57841"/>
    </ligand>
</feature>
<dbReference type="InterPro" id="IPR022998">
    <property type="entry name" value="ThiamineP_synth_TenI"/>
</dbReference>
<evidence type="ECO:0000256" key="7">
    <source>
        <dbReference type="ARBA" id="ARBA00047851"/>
    </source>
</evidence>
<evidence type="ECO:0000256" key="6">
    <source>
        <dbReference type="ARBA" id="ARBA00047334"/>
    </source>
</evidence>
<evidence type="ECO:0000259" key="12">
    <source>
        <dbReference type="Pfam" id="PF02581"/>
    </source>
</evidence>
<dbReference type="KEGG" id="aco:Amico_0257"/>
<dbReference type="Gene3D" id="3.20.20.70">
    <property type="entry name" value="Aldolase class I"/>
    <property type="match status" value="1"/>
</dbReference>
<dbReference type="GO" id="GO:0009228">
    <property type="term" value="P:thiamine biosynthetic process"/>
    <property type="evidence" value="ECO:0007669"/>
    <property type="project" value="UniProtKB-KW"/>
</dbReference>
<evidence type="ECO:0000256" key="11">
    <source>
        <dbReference type="RuleBase" id="RU004253"/>
    </source>
</evidence>
<gene>
    <name evidence="9" type="primary">thiE</name>
    <name evidence="13" type="ordered locus">Amico_0257</name>
</gene>
<dbReference type="EMBL" id="CP001997">
    <property type="protein sequence ID" value="ADE56402.1"/>
    <property type="molecule type" value="Genomic_DNA"/>
</dbReference>
<dbReference type="HOGENOM" id="CLU_018272_3_2_0"/>
<evidence type="ECO:0000256" key="5">
    <source>
        <dbReference type="ARBA" id="ARBA00022977"/>
    </source>
</evidence>
<evidence type="ECO:0000256" key="9">
    <source>
        <dbReference type="HAMAP-Rule" id="MF_00097"/>
    </source>
</evidence>
<dbReference type="GO" id="GO:0005737">
    <property type="term" value="C:cytoplasm"/>
    <property type="evidence" value="ECO:0007669"/>
    <property type="project" value="TreeGrafter"/>
</dbReference>
<dbReference type="PANTHER" id="PTHR20857">
    <property type="entry name" value="THIAMINE-PHOSPHATE PYROPHOSPHORYLASE"/>
    <property type="match status" value="1"/>
</dbReference>
<dbReference type="CDD" id="cd00564">
    <property type="entry name" value="TMP_TenI"/>
    <property type="match status" value="1"/>
</dbReference>
<comment type="catalytic activity">
    <reaction evidence="8 9 10">
        <text>2-[(2R,5Z)-2-carboxy-4-methylthiazol-5(2H)-ylidene]ethyl phosphate + 4-amino-2-methyl-5-(diphosphooxymethyl)pyrimidine + 2 H(+) = thiamine phosphate + CO2 + diphosphate</text>
        <dbReference type="Rhea" id="RHEA:47844"/>
        <dbReference type="ChEBI" id="CHEBI:15378"/>
        <dbReference type="ChEBI" id="CHEBI:16526"/>
        <dbReference type="ChEBI" id="CHEBI:33019"/>
        <dbReference type="ChEBI" id="CHEBI:37575"/>
        <dbReference type="ChEBI" id="CHEBI:57841"/>
        <dbReference type="ChEBI" id="CHEBI:62899"/>
        <dbReference type="EC" id="2.5.1.3"/>
    </reaction>
</comment>
<keyword evidence="4 9" id="KW-0460">Magnesium</keyword>
<evidence type="ECO:0000256" key="1">
    <source>
        <dbReference type="ARBA" id="ARBA00005165"/>
    </source>
</evidence>
<dbReference type="GO" id="GO:0000287">
    <property type="term" value="F:magnesium ion binding"/>
    <property type="evidence" value="ECO:0007669"/>
    <property type="project" value="UniProtKB-UniRule"/>
</dbReference>
<dbReference type="NCBIfam" id="TIGR00693">
    <property type="entry name" value="thiE"/>
    <property type="match status" value="1"/>
</dbReference>
<comment type="function">
    <text evidence="9">Condenses 4-methyl-5-(beta-hydroxyethyl)thiazole monophosphate (THZ-P) and 2-methyl-4-amino-5-hydroxymethyl pyrimidine pyrophosphate (HMP-PP) to form thiamine monophosphate (TMP).</text>
</comment>
<comment type="cofactor">
    <cofactor evidence="9">
        <name>Mg(2+)</name>
        <dbReference type="ChEBI" id="CHEBI:18420"/>
    </cofactor>
    <text evidence="9">Binds 1 Mg(2+) ion per subunit.</text>
</comment>
<evidence type="ECO:0000313" key="13">
    <source>
        <dbReference type="EMBL" id="ADE56402.1"/>
    </source>
</evidence>
<dbReference type="RefSeq" id="WP_013047668.1">
    <property type="nucleotide sequence ID" value="NC_014011.1"/>
</dbReference>
<feature type="binding site" evidence="9">
    <location>
        <begin position="136"/>
        <end position="138"/>
    </location>
    <ligand>
        <name>2-[(2R,5Z)-2-carboxy-4-methylthiazol-5(2H)-ylidene]ethyl phosphate</name>
        <dbReference type="ChEBI" id="CHEBI:62899"/>
    </ligand>
</feature>
<protein>
    <recommendedName>
        <fullName evidence="9">Thiamine-phosphate synthase</fullName>
        <shortName evidence="9">TP synthase</shortName>
        <shortName evidence="9">TPS</shortName>
        <ecNumber evidence="9">2.5.1.3</ecNumber>
    </recommendedName>
    <alternativeName>
        <fullName evidence="9">Thiamine-phosphate pyrophosphorylase</fullName>
        <shortName evidence="9">TMP pyrophosphorylase</shortName>
        <shortName evidence="9">TMP-PPase</shortName>
    </alternativeName>
</protein>
<dbReference type="Pfam" id="PF02581">
    <property type="entry name" value="TMP-TENI"/>
    <property type="match status" value="1"/>
</dbReference>
<feature type="binding site" evidence="9">
    <location>
        <position position="72"/>
    </location>
    <ligand>
        <name>Mg(2+)</name>
        <dbReference type="ChEBI" id="CHEBI:18420"/>
    </ligand>
</feature>
<keyword evidence="14" id="KW-1185">Reference proteome</keyword>
<feature type="binding site" evidence="9">
    <location>
        <position position="71"/>
    </location>
    <ligand>
        <name>4-amino-2-methyl-5-(diphosphooxymethyl)pyrimidine</name>
        <dbReference type="ChEBI" id="CHEBI:57841"/>
    </ligand>
</feature>
<evidence type="ECO:0000256" key="10">
    <source>
        <dbReference type="RuleBase" id="RU003826"/>
    </source>
</evidence>
<dbReference type="UniPathway" id="UPA00060">
    <property type="reaction ID" value="UER00141"/>
</dbReference>
<feature type="binding site" evidence="9">
    <location>
        <begin position="186"/>
        <end position="187"/>
    </location>
    <ligand>
        <name>2-[(2R,5Z)-2-carboxy-4-methylthiazol-5(2H)-ylidene]ethyl phosphate</name>
        <dbReference type="ChEBI" id="CHEBI:62899"/>
    </ligand>
</feature>
<evidence type="ECO:0000256" key="2">
    <source>
        <dbReference type="ARBA" id="ARBA00022679"/>
    </source>
</evidence>
<feature type="binding site" evidence="9">
    <location>
        <position position="91"/>
    </location>
    <ligand>
        <name>Mg(2+)</name>
        <dbReference type="ChEBI" id="CHEBI:18420"/>
    </ligand>
</feature>
<comment type="pathway">
    <text evidence="1 9 11">Cofactor biosynthesis; thiamine diphosphate biosynthesis; thiamine phosphate from 4-amino-2-methyl-5-diphosphomethylpyrimidine and 4-methyl-5-(2-phosphoethyl)-thiazole: step 1/1.</text>
</comment>
<comment type="similarity">
    <text evidence="9 10">Belongs to the thiamine-phosphate synthase family.</text>
</comment>
<evidence type="ECO:0000256" key="3">
    <source>
        <dbReference type="ARBA" id="ARBA00022723"/>
    </source>
</evidence>
<dbReference type="STRING" id="572547.Amico_0257"/>
<keyword evidence="3 9" id="KW-0479">Metal-binding</keyword>
<dbReference type="AlphaFoldDB" id="D5ECX0"/>
<dbReference type="Proteomes" id="UP000002366">
    <property type="component" value="Chromosome"/>
</dbReference>
<dbReference type="eggNOG" id="COG0352">
    <property type="taxonomic scope" value="Bacteria"/>
</dbReference>
<dbReference type="SUPFAM" id="SSF51391">
    <property type="entry name" value="Thiamin phosphate synthase"/>
    <property type="match status" value="1"/>
</dbReference>
<dbReference type="HAMAP" id="MF_00097">
    <property type="entry name" value="TMP_synthase"/>
    <property type="match status" value="1"/>
</dbReference>
<comment type="catalytic activity">
    <reaction evidence="7 9 10">
        <text>2-(2-carboxy-4-methylthiazol-5-yl)ethyl phosphate + 4-amino-2-methyl-5-(diphosphooxymethyl)pyrimidine + 2 H(+) = thiamine phosphate + CO2 + diphosphate</text>
        <dbReference type="Rhea" id="RHEA:47848"/>
        <dbReference type="ChEBI" id="CHEBI:15378"/>
        <dbReference type="ChEBI" id="CHEBI:16526"/>
        <dbReference type="ChEBI" id="CHEBI:33019"/>
        <dbReference type="ChEBI" id="CHEBI:37575"/>
        <dbReference type="ChEBI" id="CHEBI:57841"/>
        <dbReference type="ChEBI" id="CHEBI:62890"/>
        <dbReference type="EC" id="2.5.1.3"/>
    </reaction>
</comment>
<dbReference type="PANTHER" id="PTHR20857:SF23">
    <property type="entry name" value="THIAMINE BIOSYNTHETIC BIFUNCTIONAL ENZYME"/>
    <property type="match status" value="1"/>
</dbReference>
<dbReference type="InterPro" id="IPR034291">
    <property type="entry name" value="TMP_synthase"/>
</dbReference>
<proteinExistence type="inferred from homology"/>
<evidence type="ECO:0000313" key="14">
    <source>
        <dbReference type="Proteomes" id="UP000002366"/>
    </source>
</evidence>
<organism evidence="13 14">
    <name type="scientific">Aminobacterium colombiense (strain DSM 12261 / ALA-1)</name>
    <dbReference type="NCBI Taxonomy" id="572547"/>
    <lineage>
        <taxon>Bacteria</taxon>
        <taxon>Thermotogati</taxon>
        <taxon>Synergistota</taxon>
        <taxon>Synergistia</taxon>
        <taxon>Synergistales</taxon>
        <taxon>Aminobacteriaceae</taxon>
        <taxon>Aminobacterium</taxon>
    </lineage>
</organism>
<dbReference type="GO" id="GO:0009229">
    <property type="term" value="P:thiamine diphosphate biosynthetic process"/>
    <property type="evidence" value="ECO:0007669"/>
    <property type="project" value="UniProtKB-UniRule"/>
</dbReference>
<feature type="domain" description="Thiamine phosphate synthase/TenI" evidence="12">
    <location>
        <begin position="9"/>
        <end position="189"/>
    </location>
</feature>
<keyword evidence="5 9" id="KW-0784">Thiamine biosynthesis</keyword>
<dbReference type="FunFam" id="3.20.20.70:FF:000096">
    <property type="entry name" value="Thiamine-phosphate synthase"/>
    <property type="match status" value="1"/>
</dbReference>
<accession>D5ECX0</accession>
<feature type="binding site" evidence="9">
    <location>
        <position position="166"/>
    </location>
    <ligand>
        <name>2-[(2R,5Z)-2-carboxy-4-methylthiazol-5(2H)-ylidene]ethyl phosphate</name>
        <dbReference type="ChEBI" id="CHEBI:62899"/>
    </ligand>
</feature>
<feature type="binding site" evidence="9">
    <location>
        <position position="139"/>
    </location>
    <ligand>
        <name>4-amino-2-methyl-5-(diphosphooxymethyl)pyrimidine</name>
        <dbReference type="ChEBI" id="CHEBI:57841"/>
    </ligand>
</feature>
<dbReference type="OrthoDB" id="9812206at2"/>
<keyword evidence="2 9" id="KW-0808">Transferase</keyword>